<sequence>MLLDDIDRPENSRKELKKLINRVHLQPGMQLTDDDNIIGYFFTLDQELHKVNTFFLKKRAKLELILEKYRYLYNTNGLEDTFNGIINSVLDPKELRSALMEQFDTNGKILTEMLDSIDQWIRDIDVRIKADSKFQFLCIELTKDQNDILIHSVENDDVDTLQGQINDLINKTSKNVQNHIKK</sequence>
<comment type="caution">
    <text evidence="1">The sequence shown here is derived from an EMBL/GenBank/DDBJ whole genome shotgun (WGS) entry which is preliminary data.</text>
</comment>
<organism evidence="1 2">
    <name type="scientific">Diversispora eburnea</name>
    <dbReference type="NCBI Taxonomy" id="1213867"/>
    <lineage>
        <taxon>Eukaryota</taxon>
        <taxon>Fungi</taxon>
        <taxon>Fungi incertae sedis</taxon>
        <taxon>Mucoromycota</taxon>
        <taxon>Glomeromycotina</taxon>
        <taxon>Glomeromycetes</taxon>
        <taxon>Diversisporales</taxon>
        <taxon>Diversisporaceae</taxon>
        <taxon>Diversispora</taxon>
    </lineage>
</organism>
<keyword evidence="2" id="KW-1185">Reference proteome</keyword>
<name>A0A9N9BHP4_9GLOM</name>
<protein>
    <submittedName>
        <fullName evidence="1">3212_t:CDS:1</fullName>
    </submittedName>
</protein>
<gene>
    <name evidence="1" type="ORF">DEBURN_LOCUS7839</name>
</gene>
<evidence type="ECO:0000313" key="2">
    <source>
        <dbReference type="Proteomes" id="UP000789706"/>
    </source>
</evidence>
<dbReference type="OrthoDB" id="1577640at2759"/>
<dbReference type="EMBL" id="CAJVPK010001025">
    <property type="protein sequence ID" value="CAG8566204.1"/>
    <property type="molecule type" value="Genomic_DNA"/>
</dbReference>
<accession>A0A9N9BHP4</accession>
<dbReference type="AlphaFoldDB" id="A0A9N9BHP4"/>
<reference evidence="1" key="1">
    <citation type="submission" date="2021-06" db="EMBL/GenBank/DDBJ databases">
        <authorList>
            <person name="Kallberg Y."/>
            <person name="Tangrot J."/>
            <person name="Rosling A."/>
        </authorList>
    </citation>
    <scope>NUCLEOTIDE SEQUENCE</scope>
    <source>
        <strain evidence="1">AZ414A</strain>
    </source>
</reference>
<proteinExistence type="predicted"/>
<dbReference type="Proteomes" id="UP000789706">
    <property type="component" value="Unassembled WGS sequence"/>
</dbReference>
<evidence type="ECO:0000313" key="1">
    <source>
        <dbReference type="EMBL" id="CAG8566204.1"/>
    </source>
</evidence>
<feature type="non-terminal residue" evidence="1">
    <location>
        <position position="182"/>
    </location>
</feature>